<dbReference type="AlphaFoldDB" id="A0AAV4THK2"/>
<sequence length="102" mass="11960">MEFINNNVYLMKSNFSFGHALVQEGITHFYQIGEISIILYELPEKSFKRKAESSLVGRSFKPYDQRLYDRYVLKPHVCYVGPAGVKYIILCERIVWNGYRAT</sequence>
<evidence type="ECO:0000313" key="1">
    <source>
        <dbReference type="EMBL" id="GIY46118.1"/>
    </source>
</evidence>
<dbReference type="EMBL" id="BPLR01011369">
    <property type="protein sequence ID" value="GIY46118.1"/>
    <property type="molecule type" value="Genomic_DNA"/>
</dbReference>
<gene>
    <name evidence="1" type="ORF">CEXT_787241</name>
</gene>
<evidence type="ECO:0000313" key="2">
    <source>
        <dbReference type="Proteomes" id="UP001054945"/>
    </source>
</evidence>
<organism evidence="1 2">
    <name type="scientific">Caerostris extrusa</name>
    <name type="common">Bark spider</name>
    <name type="synonym">Caerostris bankana</name>
    <dbReference type="NCBI Taxonomy" id="172846"/>
    <lineage>
        <taxon>Eukaryota</taxon>
        <taxon>Metazoa</taxon>
        <taxon>Ecdysozoa</taxon>
        <taxon>Arthropoda</taxon>
        <taxon>Chelicerata</taxon>
        <taxon>Arachnida</taxon>
        <taxon>Araneae</taxon>
        <taxon>Araneomorphae</taxon>
        <taxon>Entelegynae</taxon>
        <taxon>Araneoidea</taxon>
        <taxon>Araneidae</taxon>
        <taxon>Caerostris</taxon>
    </lineage>
</organism>
<name>A0AAV4THK2_CAEEX</name>
<reference evidence="1 2" key="1">
    <citation type="submission" date="2021-06" db="EMBL/GenBank/DDBJ databases">
        <title>Caerostris extrusa draft genome.</title>
        <authorList>
            <person name="Kono N."/>
            <person name="Arakawa K."/>
        </authorList>
    </citation>
    <scope>NUCLEOTIDE SEQUENCE [LARGE SCALE GENOMIC DNA]</scope>
</reference>
<accession>A0AAV4THK2</accession>
<dbReference type="Proteomes" id="UP001054945">
    <property type="component" value="Unassembled WGS sequence"/>
</dbReference>
<protein>
    <submittedName>
        <fullName evidence="1">Uncharacterized protein</fullName>
    </submittedName>
</protein>
<comment type="caution">
    <text evidence="1">The sequence shown here is derived from an EMBL/GenBank/DDBJ whole genome shotgun (WGS) entry which is preliminary data.</text>
</comment>
<proteinExistence type="predicted"/>
<keyword evidence="2" id="KW-1185">Reference proteome</keyword>